<dbReference type="PROSITE" id="PS50071">
    <property type="entry name" value="HOMEOBOX_2"/>
    <property type="match status" value="1"/>
</dbReference>
<name>A0AAE8MSF7_9PEZI</name>
<accession>A0AAE8MSF7</accession>
<feature type="region of interest" description="Disordered" evidence="6">
    <location>
        <begin position="329"/>
        <end position="348"/>
    </location>
</feature>
<feature type="region of interest" description="Disordered" evidence="6">
    <location>
        <begin position="267"/>
        <end position="299"/>
    </location>
</feature>
<dbReference type="Pfam" id="PF05920">
    <property type="entry name" value="Homeobox_KN"/>
    <property type="match status" value="1"/>
</dbReference>
<dbReference type="InterPro" id="IPR009057">
    <property type="entry name" value="Homeodomain-like_sf"/>
</dbReference>
<dbReference type="EMBL" id="ONZQ02000003">
    <property type="protein sequence ID" value="SPN99602.1"/>
    <property type="molecule type" value="Genomic_DNA"/>
</dbReference>
<keyword evidence="4" id="KW-0863">Zinc-finger</keyword>
<evidence type="ECO:0000256" key="2">
    <source>
        <dbReference type="ARBA" id="ARBA00023155"/>
    </source>
</evidence>
<dbReference type="PROSITE" id="PS00028">
    <property type="entry name" value="ZINC_FINGER_C2H2_1"/>
    <property type="match status" value="1"/>
</dbReference>
<keyword evidence="4" id="KW-0479">Metal-binding</keyword>
<keyword evidence="11" id="KW-1185">Reference proteome</keyword>
<comment type="subcellular location">
    <subcellularLocation>
        <location evidence="5">Nucleus</location>
    </subcellularLocation>
</comment>
<evidence type="ECO:0000259" key="9">
    <source>
        <dbReference type="PROSITE" id="PS51253"/>
    </source>
</evidence>
<dbReference type="SMART" id="SM00355">
    <property type="entry name" value="ZnF_C2H2"/>
    <property type="match status" value="3"/>
</dbReference>
<feature type="region of interest" description="Disordered" evidence="6">
    <location>
        <begin position="872"/>
        <end position="919"/>
    </location>
</feature>
<sequence>MAGREEMDEFVNWDQVSCDAEFPPFPDNYNLSGHDPSLSMDLALENVNDDEFGFFALQRFADDHAGLPIPSNSTAFPGTSLPINDNCLDTPIFPCANCASADYQCKTIREGKHKGYCTCCVALGFQCSLAGISSAPTFAERPCFEQSPCLDHPSWAAQLEQKASLDFSLDLEELEDAANIQSMLPPVSPTGGQPPLVAPKGVNPASGTQSSTPVGKVGARLSRESIRILRQWLSTHTRHPYPSDEEKDMLQRQTGLTKTQITNWLANARRRHKINPTRSTSPQVGSILPQDIPARRGTPALESMNPLQRWVDSPPEHEPASAIAIARAVTESSGSRSHSEQASPFSHIYTDDGSCKSFPASSASSVGTSHSSGGSFVSTYSHASGRLSLGSFGSFNRSRRRRRRRNAPKRGEDGTSHKTSLAPQLKTYQCTFCTETFKTKHDWQRHEKSLHLSLERWVCSHLGPRAMKPDVNKEACVFCGELEPSDDHIESHNYSTCLEKPIDSRTFYRKDHLNQHLKLVHNVKFAEWSMKSWKVATPEIRSRCGFCDIVMDTWSIRVDHLAEHFKSGLGMQDWKGDWGFDDPVLKLIENSIPPYLIHGERNSPLPYSPSNSPPETPRNAYELIKIELDYFTGNRESSAPPTDEELQLEACRIIFASEVICLQGIASTVSWLRDLIMSSEEIVRQAKFGPLRSQRENRLVILKINGKDNLFEACPLENALHEFVRGKQLLGLTAMDDELQEEACCFVGKMEEISTHPSEVVANWLIRMIKSSTGWLAPFRQRAHLPRSEDIKDRRLRPTDKSKIDSTIHNYSRLELELGQYMDMQRRLGIEPTNEDLQNQARIIIYEIEDGWNQTAADNRLWLAAFRKRHSQGEGGGSRGVTPPEAAGGTQQPSPSGGLSSLGLSQGLPRPTRERMSEQSLHAGKLFINDANCFRRLADELGRWAASAMSPNNPNRHIPSDEELQHQARWILYDDDDPWNQTAADNAEWLYRFKVDMGIIRGGQGLPSTNDWDVKQGGTGFAPPYAFPAGGFGKTDLLAREAQADGMQVTAETTPACYPPPAKVFCSRELEEGLKDLVQHKSICGAFPSDEELRERAKVILGTPTTAADNPTLLEKFKTMMQGEAGVTGTVRAPASATRVGMGSGLDGLELDFSGDMGSMLMEDMDMNFNFMFDTQDTTMGSGLG</sequence>
<reference evidence="10" key="1">
    <citation type="submission" date="2018-03" db="EMBL/GenBank/DDBJ databases">
        <authorList>
            <person name="Guldener U."/>
        </authorList>
    </citation>
    <scope>NUCLEOTIDE SEQUENCE</scope>
</reference>
<protein>
    <submittedName>
        <fullName evidence="10">Related to monocarboxylate transporter 4</fullName>
    </submittedName>
</protein>
<dbReference type="Proteomes" id="UP001187682">
    <property type="component" value="Unassembled WGS sequence"/>
</dbReference>
<evidence type="ECO:0000256" key="1">
    <source>
        <dbReference type="ARBA" id="ARBA00023125"/>
    </source>
</evidence>
<dbReference type="GO" id="GO:0005634">
    <property type="term" value="C:nucleus"/>
    <property type="evidence" value="ECO:0007669"/>
    <property type="project" value="UniProtKB-SubCell"/>
</dbReference>
<organism evidence="10 11">
    <name type="scientific">Cephalotrichum gorgonifer</name>
    <dbReference type="NCBI Taxonomy" id="2041049"/>
    <lineage>
        <taxon>Eukaryota</taxon>
        <taxon>Fungi</taxon>
        <taxon>Dikarya</taxon>
        <taxon>Ascomycota</taxon>
        <taxon>Pezizomycotina</taxon>
        <taxon>Sordariomycetes</taxon>
        <taxon>Hypocreomycetidae</taxon>
        <taxon>Microascales</taxon>
        <taxon>Microascaceae</taxon>
        <taxon>Cephalotrichum</taxon>
    </lineage>
</organism>
<dbReference type="InterPro" id="IPR050224">
    <property type="entry name" value="TALE_homeobox"/>
</dbReference>
<feature type="domain" description="HTH CENPB-type" evidence="9">
    <location>
        <begin position="802"/>
        <end position="876"/>
    </location>
</feature>
<dbReference type="PANTHER" id="PTHR11850">
    <property type="entry name" value="HOMEOBOX PROTEIN TRANSCRIPTION FACTORS"/>
    <property type="match status" value="1"/>
</dbReference>
<keyword evidence="4" id="KW-0862">Zinc</keyword>
<gene>
    <name evidence="10" type="ORF">DNG_02454</name>
</gene>
<keyword evidence="3 5" id="KW-0539">Nucleus</keyword>
<proteinExistence type="predicted"/>
<evidence type="ECO:0000259" key="8">
    <source>
        <dbReference type="PROSITE" id="PS50157"/>
    </source>
</evidence>
<evidence type="ECO:0000256" key="5">
    <source>
        <dbReference type="PROSITE-ProRule" id="PRU00108"/>
    </source>
</evidence>
<keyword evidence="2 5" id="KW-0371">Homeobox</keyword>
<dbReference type="InterPro" id="IPR001356">
    <property type="entry name" value="HD"/>
</dbReference>
<dbReference type="Pfam" id="PF03221">
    <property type="entry name" value="HTH_Tnp_Tc5"/>
    <property type="match status" value="1"/>
</dbReference>
<evidence type="ECO:0000256" key="3">
    <source>
        <dbReference type="ARBA" id="ARBA00023242"/>
    </source>
</evidence>
<evidence type="ECO:0000256" key="6">
    <source>
        <dbReference type="SAM" id="MobiDB-lite"/>
    </source>
</evidence>
<dbReference type="SUPFAM" id="SSF46689">
    <property type="entry name" value="Homeodomain-like"/>
    <property type="match status" value="1"/>
</dbReference>
<dbReference type="CDD" id="cd00086">
    <property type="entry name" value="homeodomain"/>
    <property type="match status" value="1"/>
</dbReference>
<feature type="compositionally biased region" description="Polar residues" evidence="6">
    <location>
        <begin position="330"/>
        <end position="344"/>
    </location>
</feature>
<keyword evidence="1 5" id="KW-0238">DNA-binding</keyword>
<comment type="caution">
    <text evidence="10">The sequence shown here is derived from an EMBL/GenBank/DDBJ whole genome shotgun (WGS) entry which is preliminary data.</text>
</comment>
<feature type="DNA-binding region" description="Homeobox" evidence="5">
    <location>
        <begin position="222"/>
        <end position="276"/>
    </location>
</feature>
<feature type="domain" description="Homeobox" evidence="7">
    <location>
        <begin position="220"/>
        <end position="275"/>
    </location>
</feature>
<dbReference type="InterPro" id="IPR008422">
    <property type="entry name" value="KN_HD"/>
</dbReference>
<dbReference type="GO" id="GO:0006355">
    <property type="term" value="P:regulation of DNA-templated transcription"/>
    <property type="evidence" value="ECO:0007669"/>
    <property type="project" value="InterPro"/>
</dbReference>
<evidence type="ECO:0000313" key="10">
    <source>
        <dbReference type="EMBL" id="SPN99602.1"/>
    </source>
</evidence>
<dbReference type="SMART" id="SM00389">
    <property type="entry name" value="HOX"/>
    <property type="match status" value="1"/>
</dbReference>
<dbReference type="InterPro" id="IPR006600">
    <property type="entry name" value="HTH_CenpB_DNA-bd_dom"/>
</dbReference>
<evidence type="ECO:0000259" key="7">
    <source>
        <dbReference type="PROSITE" id="PS50071"/>
    </source>
</evidence>
<feature type="domain" description="C2H2-type" evidence="8">
    <location>
        <begin position="428"/>
        <end position="456"/>
    </location>
</feature>
<dbReference type="PROSITE" id="PS50157">
    <property type="entry name" value="ZINC_FINGER_C2H2_2"/>
    <property type="match status" value="1"/>
</dbReference>
<feature type="compositionally biased region" description="Basic residues" evidence="6">
    <location>
        <begin position="397"/>
        <end position="408"/>
    </location>
</feature>
<dbReference type="GO" id="GO:0008270">
    <property type="term" value="F:zinc ion binding"/>
    <property type="evidence" value="ECO:0007669"/>
    <property type="project" value="UniProtKB-KW"/>
</dbReference>
<dbReference type="Gene3D" id="1.10.10.60">
    <property type="entry name" value="Homeodomain-like"/>
    <property type="match status" value="1"/>
</dbReference>
<evidence type="ECO:0000313" key="11">
    <source>
        <dbReference type="Proteomes" id="UP001187682"/>
    </source>
</evidence>
<dbReference type="GO" id="GO:0003677">
    <property type="term" value="F:DNA binding"/>
    <property type="evidence" value="ECO:0007669"/>
    <property type="project" value="UniProtKB-UniRule"/>
</dbReference>
<dbReference type="InterPro" id="IPR013087">
    <property type="entry name" value="Znf_C2H2_type"/>
</dbReference>
<dbReference type="AlphaFoldDB" id="A0AAE8MSF7"/>
<evidence type="ECO:0000256" key="4">
    <source>
        <dbReference type="PROSITE-ProRule" id="PRU00042"/>
    </source>
</evidence>
<dbReference type="PROSITE" id="PS51253">
    <property type="entry name" value="HTH_CENPB"/>
    <property type="match status" value="1"/>
</dbReference>
<feature type="compositionally biased region" description="Low complexity" evidence="6">
    <location>
        <begin position="891"/>
        <end position="909"/>
    </location>
</feature>
<feature type="region of interest" description="Disordered" evidence="6">
    <location>
        <begin position="391"/>
        <end position="420"/>
    </location>
</feature>